<comment type="caution">
    <text evidence="2">The sequence shown here is derived from an EMBL/GenBank/DDBJ whole genome shotgun (WGS) entry which is preliminary data.</text>
</comment>
<dbReference type="RefSeq" id="WP_183310948.1">
    <property type="nucleotide sequence ID" value="NZ_JACIEW010000004.1"/>
</dbReference>
<gene>
    <name evidence="2" type="ORF">GGR20_001864</name>
</gene>
<dbReference type="EMBL" id="JACIEW010000004">
    <property type="protein sequence ID" value="MBB4052221.1"/>
    <property type="molecule type" value="Genomic_DNA"/>
</dbReference>
<reference evidence="2 3" key="1">
    <citation type="submission" date="2020-08" db="EMBL/GenBank/DDBJ databases">
        <title>Genomic Encyclopedia of Type Strains, Phase IV (KMG-IV): sequencing the most valuable type-strain genomes for metagenomic binning, comparative biology and taxonomic classification.</title>
        <authorList>
            <person name="Goeker M."/>
        </authorList>
    </citation>
    <scope>NUCLEOTIDE SEQUENCE [LARGE SCALE GENOMIC DNA]</scope>
    <source>
        <strain evidence="2 3">DSM 23447</strain>
    </source>
</reference>
<keyword evidence="3" id="KW-1185">Reference proteome</keyword>
<proteinExistence type="predicted"/>
<evidence type="ECO:0000313" key="2">
    <source>
        <dbReference type="EMBL" id="MBB4052221.1"/>
    </source>
</evidence>
<dbReference type="Proteomes" id="UP000547011">
    <property type="component" value="Unassembled WGS sequence"/>
</dbReference>
<organism evidence="2 3">
    <name type="scientific">Devosia subaequoris</name>
    <dbReference type="NCBI Taxonomy" id="395930"/>
    <lineage>
        <taxon>Bacteria</taxon>
        <taxon>Pseudomonadati</taxon>
        <taxon>Pseudomonadota</taxon>
        <taxon>Alphaproteobacteria</taxon>
        <taxon>Hyphomicrobiales</taxon>
        <taxon>Devosiaceae</taxon>
        <taxon>Devosia</taxon>
    </lineage>
</organism>
<dbReference type="AlphaFoldDB" id="A0A7W6IN79"/>
<sequence>MSAAPSRREQAEARKSEPGLDVALKSPRPDCAIWNDIARALGAKPEQSK</sequence>
<accession>A0A7W6IN79</accession>
<feature type="compositionally biased region" description="Basic and acidic residues" evidence="1">
    <location>
        <begin position="1"/>
        <end position="18"/>
    </location>
</feature>
<protein>
    <submittedName>
        <fullName evidence="2">Uncharacterized protein</fullName>
    </submittedName>
</protein>
<evidence type="ECO:0000313" key="3">
    <source>
        <dbReference type="Proteomes" id="UP000547011"/>
    </source>
</evidence>
<evidence type="ECO:0000256" key="1">
    <source>
        <dbReference type="SAM" id="MobiDB-lite"/>
    </source>
</evidence>
<name>A0A7W6IN79_9HYPH</name>
<feature type="region of interest" description="Disordered" evidence="1">
    <location>
        <begin position="1"/>
        <end position="27"/>
    </location>
</feature>